<feature type="domain" description="Calcineurin-like phosphoesterase" evidence="1">
    <location>
        <begin position="4"/>
        <end position="189"/>
    </location>
</feature>
<dbReference type="PANTHER" id="PTHR42850">
    <property type="entry name" value="METALLOPHOSPHOESTERASE"/>
    <property type="match status" value="1"/>
</dbReference>
<dbReference type="InterPro" id="IPR029052">
    <property type="entry name" value="Metallo-depent_PP-like"/>
</dbReference>
<dbReference type="EMBL" id="QFFZ01000009">
    <property type="protein sequence ID" value="TEB12023.1"/>
    <property type="molecule type" value="Genomic_DNA"/>
</dbReference>
<dbReference type="GO" id="GO:0005737">
    <property type="term" value="C:cytoplasm"/>
    <property type="evidence" value="ECO:0007669"/>
    <property type="project" value="TreeGrafter"/>
</dbReference>
<accession>A0A4Y7RT06</accession>
<dbReference type="PANTHER" id="PTHR42850:SF4">
    <property type="entry name" value="ZINC-DEPENDENT ENDOPOLYPHOSPHATASE"/>
    <property type="match status" value="1"/>
</dbReference>
<dbReference type="GO" id="GO:0016791">
    <property type="term" value="F:phosphatase activity"/>
    <property type="evidence" value="ECO:0007669"/>
    <property type="project" value="TreeGrafter"/>
</dbReference>
<evidence type="ECO:0000313" key="2">
    <source>
        <dbReference type="EMBL" id="TEB12023.1"/>
    </source>
</evidence>
<dbReference type="Gene3D" id="3.60.21.10">
    <property type="match status" value="1"/>
</dbReference>
<keyword evidence="3" id="KW-1185">Reference proteome</keyword>
<gene>
    <name evidence="2" type="primary">prpE_2</name>
    <name evidence="2" type="ORF">Pmgp_01179</name>
</gene>
<comment type="caution">
    <text evidence="2">The sequence shown here is derived from an EMBL/GenBank/DDBJ whole genome shotgun (WGS) entry which is preliminary data.</text>
</comment>
<organism evidence="2 3">
    <name type="scientific">Pelotomaculum propionicicum</name>
    <dbReference type="NCBI Taxonomy" id="258475"/>
    <lineage>
        <taxon>Bacteria</taxon>
        <taxon>Bacillati</taxon>
        <taxon>Bacillota</taxon>
        <taxon>Clostridia</taxon>
        <taxon>Eubacteriales</taxon>
        <taxon>Desulfotomaculaceae</taxon>
        <taxon>Pelotomaculum</taxon>
    </lineage>
</organism>
<dbReference type="GO" id="GO:0004081">
    <property type="term" value="F:bis(5'-nucleosyl)-tetraphosphatase (asymmetrical) activity"/>
    <property type="evidence" value="ECO:0007669"/>
    <property type="project" value="UniProtKB-EC"/>
</dbReference>
<protein>
    <submittedName>
        <fullName evidence="2">Bis(5'-nucleosyl)-tetraphosphatase PrpE (Asymmetrical)</fullName>
        <ecNumber evidence="2">3.6.1.17</ecNumber>
    </submittedName>
</protein>
<dbReference type="SUPFAM" id="SSF56300">
    <property type="entry name" value="Metallo-dependent phosphatases"/>
    <property type="match status" value="1"/>
</dbReference>
<dbReference type="Pfam" id="PF00149">
    <property type="entry name" value="Metallophos"/>
    <property type="match status" value="1"/>
</dbReference>
<name>A0A4Y7RT06_9FIRM</name>
<dbReference type="OrthoDB" id="9779903at2"/>
<dbReference type="AlphaFoldDB" id="A0A4Y7RT06"/>
<dbReference type="EC" id="3.6.1.17" evidence="2"/>
<dbReference type="GO" id="GO:0110154">
    <property type="term" value="P:RNA decapping"/>
    <property type="evidence" value="ECO:0007669"/>
    <property type="project" value="TreeGrafter"/>
</dbReference>
<evidence type="ECO:0000313" key="3">
    <source>
        <dbReference type="Proteomes" id="UP000297597"/>
    </source>
</evidence>
<dbReference type="GO" id="GO:0008803">
    <property type="term" value="F:bis(5'-nucleosyl)-tetraphosphatase (symmetrical) activity"/>
    <property type="evidence" value="ECO:0007669"/>
    <property type="project" value="TreeGrafter"/>
</dbReference>
<dbReference type="RefSeq" id="WP_134213057.1">
    <property type="nucleotide sequence ID" value="NZ_QFFZ01000009.1"/>
</dbReference>
<dbReference type="InterPro" id="IPR004843">
    <property type="entry name" value="Calcineurin-like_PHP"/>
</dbReference>
<keyword evidence="2" id="KW-0378">Hydrolase</keyword>
<dbReference type="Proteomes" id="UP000297597">
    <property type="component" value="Unassembled WGS sequence"/>
</dbReference>
<evidence type="ECO:0000259" key="1">
    <source>
        <dbReference type="Pfam" id="PF00149"/>
    </source>
</evidence>
<dbReference type="InterPro" id="IPR050126">
    <property type="entry name" value="Ap4A_hydrolase"/>
</dbReference>
<reference evidence="2 3" key="1">
    <citation type="journal article" date="2018" name="Environ. Microbiol.">
        <title>Novel energy conservation strategies and behaviour of Pelotomaculum schinkii driving syntrophic propionate catabolism.</title>
        <authorList>
            <person name="Hidalgo-Ahumada C.A.P."/>
            <person name="Nobu M.K."/>
            <person name="Narihiro T."/>
            <person name="Tamaki H."/>
            <person name="Liu W.T."/>
            <person name="Kamagata Y."/>
            <person name="Stams A.J.M."/>
            <person name="Imachi H."/>
            <person name="Sousa D.Z."/>
        </authorList>
    </citation>
    <scope>NUCLEOTIDE SEQUENCE [LARGE SCALE GENOMIC DNA]</scope>
    <source>
        <strain evidence="2 3">MGP</strain>
    </source>
</reference>
<sequence length="219" mass="25253">MQYVLSDLHGKYEGFMTLLDKIGFGDSDKMYILGDVIDRGEKPIDLLEYITKQSNMELILGNHEEMFLSYLSRGKNSTMDLWVDNLGGTTLQQYERLSQERRNNVLDYLQSTDLYKMVGNFILVHAGINISDSKDSTVEKIMESQKKDDLLWIRSDFYRRSAFAGRTVIFGHTPTSVLHDKNYIWFDEKYGDKIGVDCGAAYGGKIGCLRLDDMREFYV</sequence>
<proteinExistence type="predicted"/>